<dbReference type="PANTHER" id="PTHR30294:SF47">
    <property type="entry name" value="INNER MEMBRANE TRANSPORT PERMEASE YHHJ"/>
    <property type="match status" value="1"/>
</dbReference>
<comment type="caution">
    <text evidence="8">The sequence shown here is derived from an EMBL/GenBank/DDBJ whole genome shotgun (WGS) entry which is preliminary data.</text>
</comment>
<dbReference type="RefSeq" id="WP_070152395.1">
    <property type="nucleotide sequence ID" value="NZ_CP183897.1"/>
</dbReference>
<evidence type="ECO:0000256" key="2">
    <source>
        <dbReference type="ARBA" id="ARBA00022475"/>
    </source>
</evidence>
<dbReference type="STRING" id="202956.BJN41_01195"/>
<sequence length="380" mass="43531">MFAGFFRELEYLINHKWDLSLVTLAPLVIILLFSSMFYQGKPEHLPIAVVDQDRSELSRQIKKYLTHQSTLHIELVTQNLSDAERKLNQNKIWGYVVIPAGAEERLVHAEDAQIGIFFNQSYFSVGNSISSAMFVSSLEGIQDYMRHHYLVRHLPELELPTATVKISPLYNPDLNYELYLEPYMIPAILHLLLCCCVAFSVGQELKFKTTATWVMGGSAWRALITKNLTYVFIFSFWTWVWMFWLIEVRGWFVVGQLWVIIFAQFLLYCAYAFISSAMVLATQNLSKTFGLIAVYGGSSLSFAGVTLPLNNAPLFTKIWANIIPYTPYAKLQTQQWIVGSPLATSVLPFFILILYAVLYFILALFLLKHRLKAGKNETIF</sequence>
<name>A0A1E8E5G0_9GAMM</name>
<feature type="domain" description="ABC-2 type transporter transmembrane" evidence="7">
    <location>
        <begin position="16"/>
        <end position="365"/>
    </location>
</feature>
<feature type="transmembrane region" description="Helical" evidence="6">
    <location>
        <begin position="258"/>
        <end position="281"/>
    </location>
</feature>
<feature type="transmembrane region" description="Helical" evidence="6">
    <location>
        <begin position="21"/>
        <end position="38"/>
    </location>
</feature>
<evidence type="ECO:0000259" key="7">
    <source>
        <dbReference type="Pfam" id="PF12698"/>
    </source>
</evidence>
<feature type="transmembrane region" description="Helical" evidence="6">
    <location>
        <begin position="346"/>
        <end position="367"/>
    </location>
</feature>
<dbReference type="InterPro" id="IPR013525">
    <property type="entry name" value="ABC2_TM"/>
</dbReference>
<evidence type="ECO:0000313" key="8">
    <source>
        <dbReference type="EMBL" id="OFE44766.1"/>
    </source>
</evidence>
<protein>
    <submittedName>
        <fullName evidence="8">Multidrug ABC transporter permease</fullName>
    </submittedName>
</protein>
<gene>
    <name evidence="8" type="ORF">BJN41_01195</name>
</gene>
<feature type="transmembrane region" description="Helical" evidence="6">
    <location>
        <begin position="183"/>
        <end position="202"/>
    </location>
</feature>
<evidence type="ECO:0000256" key="6">
    <source>
        <dbReference type="SAM" id="Phobius"/>
    </source>
</evidence>
<dbReference type="Pfam" id="PF12698">
    <property type="entry name" value="ABC2_membrane_3"/>
    <property type="match status" value="1"/>
</dbReference>
<keyword evidence="3 6" id="KW-0812">Transmembrane</keyword>
<accession>A0A1E8E5G0</accession>
<keyword evidence="2" id="KW-1003">Cell membrane</keyword>
<feature type="transmembrane region" description="Helical" evidence="6">
    <location>
        <begin position="223"/>
        <end position="246"/>
    </location>
</feature>
<evidence type="ECO:0000256" key="4">
    <source>
        <dbReference type="ARBA" id="ARBA00022989"/>
    </source>
</evidence>
<keyword evidence="5 6" id="KW-0472">Membrane</keyword>
<dbReference type="AlphaFoldDB" id="A0A1E8E5G0"/>
<dbReference type="EMBL" id="MKQS01000001">
    <property type="protein sequence ID" value="OFE44766.1"/>
    <property type="molecule type" value="Genomic_DNA"/>
</dbReference>
<dbReference type="GO" id="GO:0140359">
    <property type="term" value="F:ABC-type transporter activity"/>
    <property type="evidence" value="ECO:0007669"/>
    <property type="project" value="InterPro"/>
</dbReference>
<organism evidence="8 9">
    <name type="scientific">Acinetobacter towneri</name>
    <dbReference type="NCBI Taxonomy" id="202956"/>
    <lineage>
        <taxon>Bacteria</taxon>
        <taxon>Pseudomonadati</taxon>
        <taxon>Pseudomonadota</taxon>
        <taxon>Gammaproteobacteria</taxon>
        <taxon>Moraxellales</taxon>
        <taxon>Moraxellaceae</taxon>
        <taxon>Acinetobacter</taxon>
    </lineage>
</organism>
<dbReference type="Proteomes" id="UP000186931">
    <property type="component" value="Unassembled WGS sequence"/>
</dbReference>
<evidence type="ECO:0000256" key="3">
    <source>
        <dbReference type="ARBA" id="ARBA00022692"/>
    </source>
</evidence>
<evidence type="ECO:0000313" key="9">
    <source>
        <dbReference type="Proteomes" id="UP000186931"/>
    </source>
</evidence>
<reference evidence="8 9" key="1">
    <citation type="submission" date="2016-10" db="EMBL/GenBank/DDBJ databases">
        <title>Genome of airborne Acinetobacter sp. 5-2Ac02 in the hospital environment: Species near to Acinetobacter towneri.</title>
        <authorList>
            <person name="Barbosa B."/>
            <person name="Fernandez-Garcia L."/>
            <person name="Gato E."/>
            <person name="Leao R."/>
            <person name="Albano R."/>
            <person name="Fernandez B."/>
            <person name="Fernandez-Cuenca F."/>
            <person name="Marques E."/>
            <person name="Tomas M."/>
        </authorList>
    </citation>
    <scope>NUCLEOTIDE SEQUENCE [LARGE SCALE GENOMIC DNA]</scope>
    <source>
        <strain evidence="8 9">5-2Ac02</strain>
    </source>
</reference>
<proteinExistence type="predicted"/>
<comment type="subcellular location">
    <subcellularLocation>
        <location evidence="1">Cell membrane</location>
        <topology evidence="1">Multi-pass membrane protein</topology>
    </subcellularLocation>
</comment>
<keyword evidence="4 6" id="KW-1133">Transmembrane helix</keyword>
<evidence type="ECO:0000256" key="5">
    <source>
        <dbReference type="ARBA" id="ARBA00023136"/>
    </source>
</evidence>
<evidence type="ECO:0000256" key="1">
    <source>
        <dbReference type="ARBA" id="ARBA00004651"/>
    </source>
</evidence>
<dbReference type="InterPro" id="IPR051449">
    <property type="entry name" value="ABC-2_transporter_component"/>
</dbReference>
<dbReference type="PANTHER" id="PTHR30294">
    <property type="entry name" value="MEMBRANE COMPONENT OF ABC TRANSPORTER YHHJ-RELATED"/>
    <property type="match status" value="1"/>
</dbReference>
<feature type="transmembrane region" description="Helical" evidence="6">
    <location>
        <begin position="288"/>
        <end position="309"/>
    </location>
</feature>
<dbReference type="GO" id="GO:0005886">
    <property type="term" value="C:plasma membrane"/>
    <property type="evidence" value="ECO:0007669"/>
    <property type="project" value="UniProtKB-SubCell"/>
</dbReference>
<dbReference type="Gene3D" id="3.40.1710.10">
    <property type="entry name" value="abc type-2 transporter like domain"/>
    <property type="match status" value="1"/>
</dbReference>